<comment type="caution">
    <text evidence="6">The sequence shown here is derived from an EMBL/GenBank/DDBJ whole genome shotgun (WGS) entry which is preliminary data.</text>
</comment>
<evidence type="ECO:0000259" key="5">
    <source>
        <dbReference type="PROSITE" id="PS50887"/>
    </source>
</evidence>
<dbReference type="NCBIfam" id="TIGR00254">
    <property type="entry name" value="GGDEF"/>
    <property type="match status" value="1"/>
</dbReference>
<dbReference type="SUPFAM" id="SSF55073">
    <property type="entry name" value="Nucleotide cyclase"/>
    <property type="match status" value="1"/>
</dbReference>
<dbReference type="InterPro" id="IPR050469">
    <property type="entry name" value="Diguanylate_Cyclase"/>
</dbReference>
<proteinExistence type="predicted"/>
<dbReference type="InterPro" id="IPR043128">
    <property type="entry name" value="Rev_trsase/Diguanyl_cyclase"/>
</dbReference>
<organism evidence="6 7">
    <name type="scientific">Fluctibacter halophilus</name>
    <dbReference type="NCBI Taxonomy" id="226011"/>
    <lineage>
        <taxon>Bacteria</taxon>
        <taxon>Pseudomonadati</taxon>
        <taxon>Pseudomonadota</taxon>
        <taxon>Gammaproteobacteria</taxon>
        <taxon>Alteromonadales</taxon>
        <taxon>Alteromonadaceae</taxon>
        <taxon>Fluctibacter</taxon>
    </lineage>
</organism>
<dbReference type="Pfam" id="PF00072">
    <property type="entry name" value="Response_reg"/>
    <property type="match status" value="1"/>
</dbReference>
<dbReference type="SMART" id="SM00448">
    <property type="entry name" value="REC"/>
    <property type="match status" value="1"/>
</dbReference>
<evidence type="ECO:0000256" key="3">
    <source>
        <dbReference type="PROSITE-ProRule" id="PRU00169"/>
    </source>
</evidence>
<dbReference type="SMART" id="SM00267">
    <property type="entry name" value="GGDEF"/>
    <property type="match status" value="1"/>
</dbReference>
<dbReference type="EC" id="2.7.7.65" evidence="1"/>
<accession>A0ABS8GC18</accession>
<dbReference type="RefSeq" id="WP_229162375.1">
    <property type="nucleotide sequence ID" value="NZ_JAJEWP010000006.1"/>
</dbReference>
<dbReference type="GO" id="GO:0052621">
    <property type="term" value="F:diguanylate cyclase activity"/>
    <property type="evidence" value="ECO:0007669"/>
    <property type="project" value="UniProtKB-EC"/>
</dbReference>
<evidence type="ECO:0000256" key="1">
    <source>
        <dbReference type="ARBA" id="ARBA00012528"/>
    </source>
</evidence>
<dbReference type="InterPro" id="IPR000160">
    <property type="entry name" value="GGDEF_dom"/>
</dbReference>
<feature type="domain" description="Response regulatory" evidence="4">
    <location>
        <begin position="9"/>
        <end position="124"/>
    </location>
</feature>
<dbReference type="EMBL" id="JAJEWP010000006">
    <property type="protein sequence ID" value="MCC2617943.1"/>
    <property type="molecule type" value="Genomic_DNA"/>
</dbReference>
<protein>
    <recommendedName>
        <fullName evidence="1">diguanylate cyclase</fullName>
        <ecNumber evidence="1">2.7.7.65</ecNumber>
    </recommendedName>
</protein>
<dbReference type="Gene3D" id="3.30.70.270">
    <property type="match status" value="1"/>
</dbReference>
<evidence type="ECO:0000259" key="4">
    <source>
        <dbReference type="PROSITE" id="PS50110"/>
    </source>
</evidence>
<dbReference type="Pfam" id="PF00990">
    <property type="entry name" value="GGDEF"/>
    <property type="match status" value="1"/>
</dbReference>
<evidence type="ECO:0000256" key="2">
    <source>
        <dbReference type="ARBA" id="ARBA00034247"/>
    </source>
</evidence>
<evidence type="ECO:0000313" key="6">
    <source>
        <dbReference type="EMBL" id="MCC2617943.1"/>
    </source>
</evidence>
<comment type="catalytic activity">
    <reaction evidence="2">
        <text>2 GTP = 3',3'-c-di-GMP + 2 diphosphate</text>
        <dbReference type="Rhea" id="RHEA:24898"/>
        <dbReference type="ChEBI" id="CHEBI:33019"/>
        <dbReference type="ChEBI" id="CHEBI:37565"/>
        <dbReference type="ChEBI" id="CHEBI:58805"/>
        <dbReference type="EC" id="2.7.7.65"/>
    </reaction>
</comment>
<gene>
    <name evidence="6" type="ORF">LJ739_16945</name>
</gene>
<feature type="domain" description="GGDEF" evidence="5">
    <location>
        <begin position="167"/>
        <end position="304"/>
    </location>
</feature>
<dbReference type="Proteomes" id="UP001520878">
    <property type="component" value="Unassembled WGS sequence"/>
</dbReference>
<keyword evidence="3" id="KW-0597">Phosphoprotein</keyword>
<sequence length="313" mass="34984">MPRKKSQPVILAVDDEQINLRIIGQGLSEDYRVIMADTGKRAIELACEEKPDLVLLDIRLPDMSGYTVLKSLKNHPDTKSIPIIFVTGQDSDENEVKGLRMGAADYFTKPIKMPLARARIAKQLELKHKTDLLESLVDMDGLTDIPNRRSFDKRFEEEWRRAKRHGKPLGICMADIDYFKQYNDKYGHAVGDDALISVAGLLAKVAKRAGDFVARYGGEEFVMLLPESDEKATKGFVQKLIENLSHLAIPHEYSDCAEHVTLSFGAVVVVPEKGMDKMAALEAADEQLYAAKSAGRNRLAIRRFEPQPADTAE</sequence>
<dbReference type="InterPro" id="IPR029787">
    <property type="entry name" value="Nucleotide_cyclase"/>
</dbReference>
<dbReference type="PROSITE" id="PS50887">
    <property type="entry name" value="GGDEF"/>
    <property type="match status" value="1"/>
</dbReference>
<dbReference type="CDD" id="cd01949">
    <property type="entry name" value="GGDEF"/>
    <property type="match status" value="1"/>
</dbReference>
<dbReference type="PROSITE" id="PS50110">
    <property type="entry name" value="RESPONSE_REGULATORY"/>
    <property type="match status" value="1"/>
</dbReference>
<keyword evidence="7" id="KW-1185">Reference proteome</keyword>
<evidence type="ECO:0000313" key="7">
    <source>
        <dbReference type="Proteomes" id="UP001520878"/>
    </source>
</evidence>
<reference evidence="6 7" key="1">
    <citation type="submission" date="2021-10" db="EMBL/GenBank/DDBJ databases">
        <title>Draft genome of Aestuariibacter halophilus JC2043.</title>
        <authorList>
            <person name="Emsley S.A."/>
            <person name="Pfannmuller K.M."/>
            <person name="Ushijima B."/>
            <person name="Saw J.H."/>
            <person name="Videau P."/>
        </authorList>
    </citation>
    <scope>NUCLEOTIDE SEQUENCE [LARGE SCALE GENOMIC DNA]</scope>
    <source>
        <strain evidence="6 7">JC2043</strain>
    </source>
</reference>
<feature type="modified residue" description="4-aspartylphosphate" evidence="3">
    <location>
        <position position="57"/>
    </location>
</feature>
<keyword evidence="6" id="KW-0808">Transferase</keyword>
<dbReference type="Gene3D" id="3.40.50.2300">
    <property type="match status" value="1"/>
</dbReference>
<dbReference type="InterPro" id="IPR011006">
    <property type="entry name" value="CheY-like_superfamily"/>
</dbReference>
<keyword evidence="6" id="KW-0548">Nucleotidyltransferase</keyword>
<dbReference type="SUPFAM" id="SSF52172">
    <property type="entry name" value="CheY-like"/>
    <property type="match status" value="1"/>
</dbReference>
<dbReference type="PANTHER" id="PTHR45138">
    <property type="entry name" value="REGULATORY COMPONENTS OF SENSORY TRANSDUCTION SYSTEM"/>
    <property type="match status" value="1"/>
</dbReference>
<dbReference type="InterPro" id="IPR001789">
    <property type="entry name" value="Sig_transdc_resp-reg_receiver"/>
</dbReference>
<dbReference type="PANTHER" id="PTHR45138:SF9">
    <property type="entry name" value="DIGUANYLATE CYCLASE DGCM-RELATED"/>
    <property type="match status" value="1"/>
</dbReference>
<name>A0ABS8GC18_9ALTE</name>